<evidence type="ECO:0008006" key="3">
    <source>
        <dbReference type="Google" id="ProtNLM"/>
    </source>
</evidence>
<dbReference type="InterPro" id="IPR036388">
    <property type="entry name" value="WH-like_DNA-bd_sf"/>
</dbReference>
<keyword evidence="2" id="KW-1185">Reference proteome</keyword>
<dbReference type="EMBL" id="JACHJK010000027">
    <property type="protein sequence ID" value="MBB5932503.1"/>
    <property type="molecule type" value="Genomic_DNA"/>
</dbReference>
<organism evidence="1 2">
    <name type="scientific">Streptomyces echinatus</name>
    <dbReference type="NCBI Taxonomy" id="67293"/>
    <lineage>
        <taxon>Bacteria</taxon>
        <taxon>Bacillati</taxon>
        <taxon>Actinomycetota</taxon>
        <taxon>Actinomycetes</taxon>
        <taxon>Kitasatosporales</taxon>
        <taxon>Streptomycetaceae</taxon>
        <taxon>Streptomyces</taxon>
    </lineage>
</organism>
<dbReference type="Gene3D" id="1.10.10.10">
    <property type="entry name" value="Winged helix-like DNA-binding domain superfamily/Winged helix DNA-binding domain"/>
    <property type="match status" value="1"/>
</dbReference>
<dbReference type="RefSeq" id="WP_184974980.1">
    <property type="nucleotide sequence ID" value="NZ_BAAAWF010000079.1"/>
</dbReference>
<accession>A0A7W9Q3J8</accession>
<gene>
    <name evidence="1" type="ORF">FHS34_008013</name>
</gene>
<dbReference type="Proteomes" id="UP000585836">
    <property type="component" value="Unassembled WGS sequence"/>
</dbReference>
<dbReference type="AlphaFoldDB" id="A0A7W9Q3J8"/>
<proteinExistence type="predicted"/>
<dbReference type="InterPro" id="IPR036390">
    <property type="entry name" value="WH_DNA-bd_sf"/>
</dbReference>
<sequence>MKPIGYWLNRTDKALTAYMNAMLAGFGLTRTAWQVLNVVRATPPGTHATDGDVRTALAANADAGALAAAVDTVLTGGWTTRPAPGRLALTADGERRLASVEERVDAFRELSTAGITAEEYRTAVSVLERMTRNLEGH</sequence>
<evidence type="ECO:0000313" key="2">
    <source>
        <dbReference type="Proteomes" id="UP000585836"/>
    </source>
</evidence>
<reference evidence="1 2" key="1">
    <citation type="submission" date="2020-08" db="EMBL/GenBank/DDBJ databases">
        <title>Genomic Encyclopedia of Type Strains, Phase III (KMG-III): the genomes of soil and plant-associated and newly described type strains.</title>
        <authorList>
            <person name="Whitman W."/>
        </authorList>
    </citation>
    <scope>NUCLEOTIDE SEQUENCE [LARGE SCALE GENOMIC DNA]</scope>
    <source>
        <strain evidence="1 2">CECT 3313</strain>
    </source>
</reference>
<evidence type="ECO:0000313" key="1">
    <source>
        <dbReference type="EMBL" id="MBB5932503.1"/>
    </source>
</evidence>
<dbReference type="SUPFAM" id="SSF46785">
    <property type="entry name" value="Winged helix' DNA-binding domain"/>
    <property type="match status" value="1"/>
</dbReference>
<name>A0A7W9Q3J8_9ACTN</name>
<comment type="caution">
    <text evidence="1">The sequence shown here is derived from an EMBL/GenBank/DDBJ whole genome shotgun (WGS) entry which is preliminary data.</text>
</comment>
<protein>
    <recommendedName>
        <fullName evidence="3">MarR family transcriptional regulator</fullName>
    </recommendedName>
</protein>